<organism evidence="1 2">
    <name type="scientific">Schistosoma margrebowiei</name>
    <dbReference type="NCBI Taxonomy" id="48269"/>
    <lineage>
        <taxon>Eukaryota</taxon>
        <taxon>Metazoa</taxon>
        <taxon>Spiralia</taxon>
        <taxon>Lophotrochozoa</taxon>
        <taxon>Platyhelminthes</taxon>
        <taxon>Trematoda</taxon>
        <taxon>Digenea</taxon>
        <taxon>Strigeidida</taxon>
        <taxon>Schistosomatoidea</taxon>
        <taxon>Schistosomatidae</taxon>
        <taxon>Schistosoma</taxon>
    </lineage>
</organism>
<evidence type="ECO:0000313" key="2">
    <source>
        <dbReference type="Proteomes" id="UP000277204"/>
    </source>
</evidence>
<dbReference type="Proteomes" id="UP000277204">
    <property type="component" value="Unassembled WGS sequence"/>
</dbReference>
<dbReference type="InterPro" id="IPR007369">
    <property type="entry name" value="Peptidase_A22B_SPP"/>
</dbReference>
<gene>
    <name evidence="1" type="ORF">SMRZ_LOCUS6046</name>
</gene>
<dbReference type="AlphaFoldDB" id="A0A183LQH1"/>
<evidence type="ECO:0000313" key="1">
    <source>
        <dbReference type="EMBL" id="VDO69171.1"/>
    </source>
</evidence>
<sequence length="298" mass="34295">MWNNFSDREILSINPQLLIIVYDGELNSKLKIIFESYAWEVFNRSNLFLDVDQFNEIIYSKRSYQSNMNISVSVFPFIPNAMAYKFLIWILLYGFAVTSISLGAWIIIVNHEKLLLDYVRHQSFLPKFKSSLYLYIIVCLVISVTLLLLTYFLYDVLVYLLIALFVLVGANSISKFLKFIIQRIAPATTKTITINVKCCRVISPGKICILSLVTFPIGLAITVTWLVFRNNEIIGWPLQSVIGMFIVAVIISSGLILPSVKVIEEYVCDKFYPISYLLHLPVTFGTWNFTPRTDFFLK</sequence>
<keyword evidence="2" id="KW-1185">Reference proteome</keyword>
<name>A0A183LQH1_9TREM</name>
<dbReference type="GO" id="GO:0016020">
    <property type="term" value="C:membrane"/>
    <property type="evidence" value="ECO:0007669"/>
    <property type="project" value="InterPro"/>
</dbReference>
<dbReference type="EMBL" id="UZAI01002193">
    <property type="protein sequence ID" value="VDO69171.1"/>
    <property type="molecule type" value="Genomic_DNA"/>
</dbReference>
<accession>A0A183LQH1</accession>
<dbReference type="Pfam" id="PF04258">
    <property type="entry name" value="Peptidase_A22B"/>
    <property type="match status" value="1"/>
</dbReference>
<dbReference type="GO" id="GO:0042500">
    <property type="term" value="F:aspartic endopeptidase activity, intramembrane cleaving"/>
    <property type="evidence" value="ECO:0007669"/>
    <property type="project" value="InterPro"/>
</dbReference>
<proteinExistence type="predicted"/>
<reference evidence="1 2" key="1">
    <citation type="submission" date="2018-11" db="EMBL/GenBank/DDBJ databases">
        <authorList>
            <consortium name="Pathogen Informatics"/>
        </authorList>
    </citation>
    <scope>NUCLEOTIDE SEQUENCE [LARGE SCALE GENOMIC DNA]</scope>
    <source>
        <strain evidence="1 2">Zambia</strain>
    </source>
</reference>
<protein>
    <submittedName>
        <fullName evidence="1">Uncharacterized protein</fullName>
    </submittedName>
</protein>